<dbReference type="Pfam" id="PF00622">
    <property type="entry name" value="SPRY"/>
    <property type="match status" value="1"/>
</dbReference>
<evidence type="ECO:0000259" key="6">
    <source>
        <dbReference type="PROSITE" id="PS50089"/>
    </source>
</evidence>
<gene>
    <name evidence="10" type="primary">LOC108510229</name>
</gene>
<feature type="region of interest" description="Disordered" evidence="5">
    <location>
        <begin position="315"/>
        <end position="338"/>
    </location>
</feature>
<keyword evidence="9" id="KW-1185">Reference proteome</keyword>
<keyword evidence="3" id="KW-0862">Zinc</keyword>
<reference evidence="10" key="1">
    <citation type="submission" date="2025-08" db="UniProtKB">
        <authorList>
            <consortium name="RefSeq"/>
        </authorList>
    </citation>
    <scope>IDENTIFICATION</scope>
</reference>
<dbReference type="CDD" id="cd19762">
    <property type="entry name" value="Bbox2_TRIM7-like"/>
    <property type="match status" value="1"/>
</dbReference>
<dbReference type="PROSITE" id="PS50089">
    <property type="entry name" value="ZF_RING_2"/>
    <property type="match status" value="1"/>
</dbReference>
<dbReference type="Pfam" id="PF15227">
    <property type="entry name" value="zf-C3HC4_4"/>
    <property type="match status" value="1"/>
</dbReference>
<evidence type="ECO:0000259" key="7">
    <source>
        <dbReference type="PROSITE" id="PS50119"/>
    </source>
</evidence>
<feature type="domain" description="B30.2/SPRY" evidence="8">
    <location>
        <begin position="578"/>
        <end position="766"/>
    </location>
</feature>
<evidence type="ECO:0000256" key="2">
    <source>
        <dbReference type="ARBA" id="ARBA00022771"/>
    </source>
</evidence>
<dbReference type="Pfam" id="PF00643">
    <property type="entry name" value="zf-B_box"/>
    <property type="match status" value="1"/>
</dbReference>
<dbReference type="InterPro" id="IPR003879">
    <property type="entry name" value="Butyrophylin_SPRY"/>
</dbReference>
<sequence length="766" mass="84921">MAGVFLPGNLQDEATCSVCLEFFRDPVSIECGHNFCRPCIAKSWRDLDGDFPCPQCREVFQRRSFRPNRQLANMAEIIAQFAQRGHQGGAEAAPGQCPRHREALKLFCRDDGRPICVVCDRSREHRPHAVVPVDEAAEEYKVVRPVRPSVRPSCPRSTPARGTAPRGAGGASQPPGETRGTLPLSDTLPGGWWRFPAFPEIPQDCPLSVCPSCPPRPCSPSPSVRPAPPAPSPPHGILPRGWWRFPAFPEIPEDCPLSVRLSCPPRGPSPVRLSVLPPQTPLPLVAPSPRGWWRFPVFRKSWRTVRCPSVCPAPPDPAPPACPRSRGAGGASQHSRKSRRTVRCPSVCPAPPEDCPLSVRLSCPPRPCSPSPSVRPAPPAPSPPHGTLPRGWWRFPVFQKSWRTVRCPSVCPAPPPEDCPLSVCPSCSPDPAPPRGTLPRGWWRFPAFQEILEDCPLSVRLSCTPRGPSPVRLSVLPLQTLLPLMAPSPRGWWRFPAFPEIPQDCPLSKNNSWVCSGGLRKAPGRGKKRVFGGRELRDFTPSPSLFPLQDVMGVISRSEEAKCQKPVPVSTDTKIHVCNFSLKTAVLEKVLKRFREDLTLDPDSANHLLILSADLKSVRMGCRKQDLPDNPKRFDTNSRVLASRGFRSGRHYWEVEVGPSDGWAFGVALESVRRKGLTQFSPEEGIWAVQQNGGRYWAVTSPQRTPLSPGRKLGRVRVYLDYEGEEVSFYDAESMEHIFTFHVAFRERVFPLFSVCSTVTYIKLCP</sequence>
<dbReference type="InterPro" id="IPR001870">
    <property type="entry name" value="B30.2/SPRY"/>
</dbReference>
<dbReference type="SUPFAM" id="SSF57845">
    <property type="entry name" value="B-box zinc-binding domain"/>
    <property type="match status" value="1"/>
</dbReference>
<evidence type="ECO:0000313" key="10">
    <source>
        <dbReference type="RefSeq" id="XP_017695394.1"/>
    </source>
</evidence>
<dbReference type="InterPro" id="IPR013320">
    <property type="entry name" value="ConA-like_dom_sf"/>
</dbReference>
<dbReference type="PROSITE" id="PS50119">
    <property type="entry name" value="ZF_BBOX"/>
    <property type="match status" value="1"/>
</dbReference>
<dbReference type="InterPro" id="IPR006574">
    <property type="entry name" value="PRY"/>
</dbReference>
<dbReference type="PRINTS" id="PR01407">
    <property type="entry name" value="BUTYPHLNCDUF"/>
</dbReference>
<dbReference type="PROSITE" id="PS50188">
    <property type="entry name" value="B302_SPRY"/>
    <property type="match status" value="1"/>
</dbReference>
<evidence type="ECO:0000259" key="8">
    <source>
        <dbReference type="PROSITE" id="PS50188"/>
    </source>
</evidence>
<dbReference type="InterPro" id="IPR001841">
    <property type="entry name" value="Znf_RING"/>
</dbReference>
<feature type="compositionally biased region" description="Low complexity" evidence="5">
    <location>
        <begin position="148"/>
        <end position="166"/>
    </location>
</feature>
<protein>
    <submittedName>
        <fullName evidence="10">Histone-lysine N-methyltransferase 2D-like</fullName>
    </submittedName>
</protein>
<feature type="region of interest" description="Disordered" evidence="5">
    <location>
        <begin position="148"/>
        <end position="186"/>
    </location>
</feature>
<dbReference type="GO" id="GO:0008270">
    <property type="term" value="F:zinc ion binding"/>
    <property type="evidence" value="ECO:0007669"/>
    <property type="project" value="UniProtKB-KW"/>
</dbReference>
<dbReference type="Gene3D" id="3.30.160.60">
    <property type="entry name" value="Classic Zinc Finger"/>
    <property type="match status" value="1"/>
</dbReference>
<dbReference type="SMART" id="SM00336">
    <property type="entry name" value="BBOX"/>
    <property type="match status" value="1"/>
</dbReference>
<dbReference type="InterPro" id="IPR003877">
    <property type="entry name" value="SPRY_dom"/>
</dbReference>
<dbReference type="SMART" id="SM00184">
    <property type="entry name" value="RING"/>
    <property type="match status" value="1"/>
</dbReference>
<dbReference type="SMART" id="SM00589">
    <property type="entry name" value="PRY"/>
    <property type="match status" value="1"/>
</dbReference>
<feature type="domain" description="B box-type" evidence="7">
    <location>
        <begin position="97"/>
        <end position="133"/>
    </location>
</feature>
<dbReference type="SUPFAM" id="SSF49899">
    <property type="entry name" value="Concanavalin A-like lectins/glucanases"/>
    <property type="match status" value="1"/>
</dbReference>
<dbReference type="GeneID" id="108510229"/>
<evidence type="ECO:0000313" key="9">
    <source>
        <dbReference type="Proteomes" id="UP000504624"/>
    </source>
</evidence>
<evidence type="ECO:0000256" key="1">
    <source>
        <dbReference type="ARBA" id="ARBA00022723"/>
    </source>
</evidence>
<dbReference type="PROSITE" id="PS00518">
    <property type="entry name" value="ZF_RING_1"/>
    <property type="match status" value="1"/>
</dbReference>
<dbReference type="Gene3D" id="2.60.120.920">
    <property type="match status" value="1"/>
</dbReference>
<proteinExistence type="predicted"/>
<dbReference type="SUPFAM" id="SSF57850">
    <property type="entry name" value="RING/U-box"/>
    <property type="match status" value="1"/>
</dbReference>
<dbReference type="Gene3D" id="3.30.40.10">
    <property type="entry name" value="Zinc/RING finger domain, C3HC4 (zinc finger)"/>
    <property type="match status" value="1"/>
</dbReference>
<dbReference type="InterPro" id="IPR013083">
    <property type="entry name" value="Znf_RING/FYVE/PHD"/>
</dbReference>
<dbReference type="CDD" id="cd16594">
    <property type="entry name" value="RING-HC_TRIM7-like_C-IV"/>
    <property type="match status" value="1"/>
</dbReference>
<dbReference type="InterPro" id="IPR017907">
    <property type="entry name" value="Znf_RING_CS"/>
</dbReference>
<keyword evidence="2 4" id="KW-0863">Zinc-finger</keyword>
<evidence type="ECO:0000256" key="5">
    <source>
        <dbReference type="SAM" id="MobiDB-lite"/>
    </source>
</evidence>
<accession>A0A6J0JB71</accession>
<dbReference type="SMART" id="SM00449">
    <property type="entry name" value="SPRY"/>
    <property type="match status" value="1"/>
</dbReference>
<dbReference type="RefSeq" id="XP_017695394.1">
    <property type="nucleotide sequence ID" value="XM_017839905.1"/>
</dbReference>
<dbReference type="Pfam" id="PF13765">
    <property type="entry name" value="PRY"/>
    <property type="match status" value="1"/>
</dbReference>
<dbReference type="Proteomes" id="UP000504624">
    <property type="component" value="Unplaced"/>
</dbReference>
<dbReference type="OrthoDB" id="654191at2759"/>
<dbReference type="FunFam" id="2.60.120.920:FF:000004">
    <property type="entry name" value="Butyrophilin subfamily 1 member A1"/>
    <property type="match status" value="1"/>
</dbReference>
<dbReference type="PANTHER" id="PTHR24103">
    <property type="entry name" value="E3 UBIQUITIN-PROTEIN LIGASE TRIM"/>
    <property type="match status" value="1"/>
</dbReference>
<evidence type="ECO:0000256" key="3">
    <source>
        <dbReference type="ARBA" id="ARBA00022833"/>
    </source>
</evidence>
<organism evidence="9 10">
    <name type="scientific">Lepidothrix coronata</name>
    <name type="common">blue-crowned manakin</name>
    <dbReference type="NCBI Taxonomy" id="321398"/>
    <lineage>
        <taxon>Eukaryota</taxon>
        <taxon>Metazoa</taxon>
        <taxon>Chordata</taxon>
        <taxon>Craniata</taxon>
        <taxon>Vertebrata</taxon>
        <taxon>Euteleostomi</taxon>
        <taxon>Archelosauria</taxon>
        <taxon>Archosauria</taxon>
        <taxon>Dinosauria</taxon>
        <taxon>Saurischia</taxon>
        <taxon>Theropoda</taxon>
        <taxon>Coelurosauria</taxon>
        <taxon>Aves</taxon>
        <taxon>Neognathae</taxon>
        <taxon>Neoaves</taxon>
        <taxon>Telluraves</taxon>
        <taxon>Australaves</taxon>
        <taxon>Passeriformes</taxon>
        <taxon>Pipridae</taxon>
        <taxon>Lepidothrix</taxon>
    </lineage>
</organism>
<evidence type="ECO:0000256" key="4">
    <source>
        <dbReference type="PROSITE-ProRule" id="PRU00024"/>
    </source>
</evidence>
<name>A0A6J0JB71_9PASS</name>
<dbReference type="InterPro" id="IPR043136">
    <property type="entry name" value="B30.2/SPRY_sf"/>
</dbReference>
<keyword evidence="1" id="KW-0479">Metal-binding</keyword>
<dbReference type="InterPro" id="IPR000315">
    <property type="entry name" value="Znf_B-box"/>
</dbReference>
<dbReference type="AlphaFoldDB" id="A0A6J0JB71"/>
<dbReference type="InterPro" id="IPR050143">
    <property type="entry name" value="TRIM/RBCC"/>
</dbReference>
<feature type="domain" description="RING-type" evidence="6">
    <location>
        <begin position="16"/>
        <end position="57"/>
    </location>
</feature>